<accession>A0ACC3SE92</accession>
<name>A0ACC3SE92_9PEZI</name>
<keyword evidence="2" id="KW-1185">Reference proteome</keyword>
<sequence length="444" mass="49021">MSTRAERNSSSPSERVGKSGHLITIMTSRVALLVLFLAYSTSHIAHTLTVFILRRYISSPIQYFHLQAFIMPNHSQTTFGATATQKTKPKSRLDNVWAPEKTEYSLTSTKRKSDVLEEGSSYDNISSPAKRPSITSTYAPREHPRELLDSRRANYDPTPSTISSRLGMMGVADRAINRANGRRYSNIPTHRRAGSCVSIAPSVASSYHYNGSDVGSCTSVDWSGNNAPNVYSGSDKPYIHSGRKKHHFKPGDIIRVALHTTNVNANIDMEKDGDRVTRTCLGPVYSKARPMVVLWLHQNHMFVAPMFTNGGTSLGHRSDIHEYVCVKEQGNQEFVNEGVYPELVAVSKTKPMHPKSRVHLAGGCNVRYQEKIEVIGALTDESVTALIKRWQNFAEEAITEGMMTLMMAQGRDSRRASAISVATTKRVGIQPGAVDSAIRIVAGV</sequence>
<protein>
    <submittedName>
        <fullName evidence="1">Uncharacterized protein</fullName>
    </submittedName>
</protein>
<proteinExistence type="predicted"/>
<comment type="caution">
    <text evidence="1">The sequence shown here is derived from an EMBL/GenBank/DDBJ whole genome shotgun (WGS) entry which is preliminary data.</text>
</comment>
<reference evidence="1" key="1">
    <citation type="submission" date="2024-02" db="EMBL/GenBank/DDBJ databases">
        <title>Metagenome Assembled Genome of Zalaria obscura JY119.</title>
        <authorList>
            <person name="Vighnesh L."/>
            <person name="Jagadeeshwari U."/>
            <person name="Venkata Ramana C."/>
            <person name="Sasikala C."/>
        </authorList>
    </citation>
    <scope>NUCLEOTIDE SEQUENCE</scope>
    <source>
        <strain evidence="1">JY119</strain>
    </source>
</reference>
<gene>
    <name evidence="1" type="ORF">M8818_003585</name>
</gene>
<dbReference type="Proteomes" id="UP001320706">
    <property type="component" value="Unassembled WGS sequence"/>
</dbReference>
<evidence type="ECO:0000313" key="1">
    <source>
        <dbReference type="EMBL" id="KAK8210098.1"/>
    </source>
</evidence>
<dbReference type="EMBL" id="JAMKPW020000016">
    <property type="protein sequence ID" value="KAK8210098.1"/>
    <property type="molecule type" value="Genomic_DNA"/>
</dbReference>
<evidence type="ECO:0000313" key="2">
    <source>
        <dbReference type="Proteomes" id="UP001320706"/>
    </source>
</evidence>
<organism evidence="1 2">
    <name type="scientific">Zalaria obscura</name>
    <dbReference type="NCBI Taxonomy" id="2024903"/>
    <lineage>
        <taxon>Eukaryota</taxon>
        <taxon>Fungi</taxon>
        <taxon>Dikarya</taxon>
        <taxon>Ascomycota</taxon>
        <taxon>Pezizomycotina</taxon>
        <taxon>Dothideomycetes</taxon>
        <taxon>Dothideomycetidae</taxon>
        <taxon>Dothideales</taxon>
        <taxon>Zalariaceae</taxon>
        <taxon>Zalaria</taxon>
    </lineage>
</organism>